<accession>A0A2X1XMB5</accession>
<evidence type="ECO:0000313" key="2">
    <source>
        <dbReference type="EMBL" id="SPY44240.1"/>
    </source>
</evidence>
<evidence type="ECO:0008006" key="4">
    <source>
        <dbReference type="Google" id="ProtNLM"/>
    </source>
</evidence>
<dbReference type="RefSeq" id="WP_036765873.1">
    <property type="nucleotide sequence ID" value="NZ_PYOG01000013.1"/>
</dbReference>
<organism evidence="2 3">
    <name type="scientific">Photobacterium damselae</name>
    <dbReference type="NCBI Taxonomy" id="38293"/>
    <lineage>
        <taxon>Bacteria</taxon>
        <taxon>Pseudomonadati</taxon>
        <taxon>Pseudomonadota</taxon>
        <taxon>Gammaproteobacteria</taxon>
        <taxon>Vibrionales</taxon>
        <taxon>Vibrionaceae</taxon>
        <taxon>Photobacterium</taxon>
    </lineage>
</organism>
<gene>
    <name evidence="2" type="ORF">NCTC11647_03178</name>
</gene>
<protein>
    <recommendedName>
        <fullName evidence="4">Organic solvent tolerance-like N-terminal domain-containing protein</fullName>
    </recommendedName>
</protein>
<evidence type="ECO:0000256" key="1">
    <source>
        <dbReference type="SAM" id="SignalP"/>
    </source>
</evidence>
<reference evidence="2 3" key="1">
    <citation type="submission" date="2018-06" db="EMBL/GenBank/DDBJ databases">
        <authorList>
            <consortium name="Pathogen Informatics"/>
            <person name="Doyle S."/>
        </authorList>
    </citation>
    <scope>NUCLEOTIDE SEQUENCE [LARGE SCALE GENOMIC DNA]</scope>
    <source>
        <strain evidence="2 3">NCTC11647</strain>
    </source>
</reference>
<evidence type="ECO:0000313" key="3">
    <source>
        <dbReference type="Proteomes" id="UP000251647"/>
    </source>
</evidence>
<sequence length="164" mass="18644">MKKLCLYIMLLAFSVNGFTKMLSHVFDVSTIIDTSLFYDDHLVITGKDASLLIDDGDLFINDDGVFKSSPIILEAHMSSEGIIDIEKYTGETYWSLKNIETYIDLEKKDLSLDITIDNKEFKLNDKYKDIDSTVLLLVANNEKLDVHAEQNITINLTVFLEPVL</sequence>
<dbReference type="Proteomes" id="UP000251647">
    <property type="component" value="Unassembled WGS sequence"/>
</dbReference>
<name>A0A2X1XMB5_PHODM</name>
<feature type="signal peptide" evidence="1">
    <location>
        <begin position="1"/>
        <end position="17"/>
    </location>
</feature>
<dbReference type="AlphaFoldDB" id="A0A2X1XMB5"/>
<keyword evidence="1" id="KW-0732">Signal</keyword>
<dbReference type="EMBL" id="UATL01000005">
    <property type="protein sequence ID" value="SPY44240.1"/>
    <property type="molecule type" value="Genomic_DNA"/>
</dbReference>
<feature type="chain" id="PRO_5016163377" description="Organic solvent tolerance-like N-terminal domain-containing protein" evidence="1">
    <location>
        <begin position="18"/>
        <end position="164"/>
    </location>
</feature>
<proteinExistence type="predicted"/>